<proteinExistence type="predicted"/>
<keyword evidence="2" id="KW-1185">Reference proteome</keyword>
<protein>
    <submittedName>
        <fullName evidence="1">Uncharacterized protein</fullName>
    </submittedName>
</protein>
<evidence type="ECO:0000313" key="1">
    <source>
        <dbReference type="EMBL" id="SFZ80760.1"/>
    </source>
</evidence>
<organism evidence="1 2">
    <name type="scientific">Devosia enhydra</name>
    <dbReference type="NCBI Taxonomy" id="665118"/>
    <lineage>
        <taxon>Bacteria</taxon>
        <taxon>Pseudomonadati</taxon>
        <taxon>Pseudomonadota</taxon>
        <taxon>Alphaproteobacteria</taxon>
        <taxon>Hyphomicrobiales</taxon>
        <taxon>Devosiaceae</taxon>
        <taxon>Devosia</taxon>
    </lineage>
</organism>
<dbReference type="AlphaFoldDB" id="A0A1K2HSF7"/>
<sequence length="62" mass="6987">MDAHDELIRQLLPDYQVLKVKADWTKATPEEHQAARAFLAAWDAQIMAQSHDTNAAGRRTSP</sequence>
<evidence type="ECO:0000313" key="2">
    <source>
        <dbReference type="Proteomes" id="UP000183447"/>
    </source>
</evidence>
<reference evidence="1 2" key="1">
    <citation type="submission" date="2016-11" db="EMBL/GenBank/DDBJ databases">
        <authorList>
            <person name="Jaros S."/>
            <person name="Januszkiewicz K."/>
            <person name="Wedrychowicz H."/>
        </authorList>
    </citation>
    <scope>NUCLEOTIDE SEQUENCE [LARGE SCALE GENOMIC DNA]</scope>
    <source>
        <strain evidence="1 2">ATCC 23634</strain>
    </source>
</reference>
<gene>
    <name evidence="1" type="ORF">SAMN02983003_0110</name>
</gene>
<name>A0A1K2HSF7_9HYPH</name>
<dbReference type="RefSeq" id="WP_072338487.1">
    <property type="nucleotide sequence ID" value="NZ_FPKU01000001.1"/>
</dbReference>
<dbReference type="Proteomes" id="UP000183447">
    <property type="component" value="Unassembled WGS sequence"/>
</dbReference>
<dbReference type="EMBL" id="FPKU01000001">
    <property type="protein sequence ID" value="SFZ80760.1"/>
    <property type="molecule type" value="Genomic_DNA"/>
</dbReference>
<accession>A0A1K2HSF7</accession>